<evidence type="ECO:0000313" key="6">
    <source>
        <dbReference type="EMBL" id="OCH92743.1"/>
    </source>
</evidence>
<protein>
    <recommendedName>
        <fullName evidence="3">Carboxylic ester hydrolase</fullName>
        <ecNumber evidence="3">3.1.1.-</ecNumber>
    </recommendedName>
</protein>
<dbReference type="InterPro" id="IPR002018">
    <property type="entry name" value="CarbesteraseB"/>
</dbReference>
<evidence type="ECO:0000256" key="1">
    <source>
        <dbReference type="ARBA" id="ARBA00005964"/>
    </source>
</evidence>
<dbReference type="OrthoDB" id="408631at2759"/>
<evidence type="ECO:0000256" key="3">
    <source>
        <dbReference type="RuleBase" id="RU361235"/>
    </source>
</evidence>
<dbReference type="GO" id="GO:0016787">
    <property type="term" value="F:hydrolase activity"/>
    <property type="evidence" value="ECO:0007669"/>
    <property type="project" value="UniProtKB-KW"/>
</dbReference>
<dbReference type="EC" id="3.1.1.-" evidence="3"/>
<evidence type="ECO:0000256" key="4">
    <source>
        <dbReference type="SAM" id="MobiDB-lite"/>
    </source>
</evidence>
<reference evidence="6 7" key="1">
    <citation type="submission" date="2016-07" db="EMBL/GenBank/DDBJ databases">
        <title>Draft genome of the white-rot fungus Obba rivulosa 3A-2.</title>
        <authorList>
            <consortium name="DOE Joint Genome Institute"/>
            <person name="Miettinen O."/>
            <person name="Riley R."/>
            <person name="Acob R."/>
            <person name="Barry K."/>
            <person name="Cullen D."/>
            <person name="De Vries R."/>
            <person name="Hainaut M."/>
            <person name="Hatakka A."/>
            <person name="Henrissat B."/>
            <person name="Hilden K."/>
            <person name="Kuo R."/>
            <person name="Labutti K."/>
            <person name="Lipzen A."/>
            <person name="Makela M.R."/>
            <person name="Sandor L."/>
            <person name="Spatafora J.W."/>
            <person name="Grigoriev I.V."/>
            <person name="Hibbett D.S."/>
        </authorList>
    </citation>
    <scope>NUCLEOTIDE SEQUENCE [LARGE SCALE GENOMIC DNA]</scope>
    <source>
        <strain evidence="6 7">3A-2</strain>
    </source>
</reference>
<dbReference type="PANTHER" id="PTHR11559">
    <property type="entry name" value="CARBOXYLESTERASE"/>
    <property type="match status" value="1"/>
</dbReference>
<accession>A0A8E2DP28</accession>
<evidence type="ECO:0000256" key="2">
    <source>
        <dbReference type="ARBA" id="ARBA00022801"/>
    </source>
</evidence>
<dbReference type="Pfam" id="PF00135">
    <property type="entry name" value="COesterase"/>
    <property type="match status" value="1"/>
</dbReference>
<gene>
    <name evidence="6" type="ORF">OBBRIDRAFT_409895</name>
</gene>
<evidence type="ECO:0000313" key="7">
    <source>
        <dbReference type="Proteomes" id="UP000250043"/>
    </source>
</evidence>
<dbReference type="Gene3D" id="3.40.50.1820">
    <property type="entry name" value="alpha/beta hydrolase"/>
    <property type="match status" value="1"/>
</dbReference>
<dbReference type="InterPro" id="IPR019826">
    <property type="entry name" value="Carboxylesterase_B_AS"/>
</dbReference>
<organism evidence="6 7">
    <name type="scientific">Obba rivulosa</name>
    <dbReference type="NCBI Taxonomy" id="1052685"/>
    <lineage>
        <taxon>Eukaryota</taxon>
        <taxon>Fungi</taxon>
        <taxon>Dikarya</taxon>
        <taxon>Basidiomycota</taxon>
        <taxon>Agaricomycotina</taxon>
        <taxon>Agaricomycetes</taxon>
        <taxon>Polyporales</taxon>
        <taxon>Gelatoporiaceae</taxon>
        <taxon>Obba</taxon>
    </lineage>
</organism>
<comment type="similarity">
    <text evidence="1 3">Belongs to the type-B carboxylesterase/lipase family.</text>
</comment>
<dbReference type="InterPro" id="IPR029058">
    <property type="entry name" value="AB_hydrolase_fold"/>
</dbReference>
<sequence length="570" mass="61150">MTGHMLHVPELLGMEIPSSGCLSSLSEMQLSATQLLAHALLCTGYFLNVFASSVPSGIVDVGYAKYLGNISFPNTAAYLGIPYAEPPLGEQRFRNAAPLNTTRVREETGDAIVNATQYPEFCIQGTTGAGDAGGAGSEDCLKVNIYAPTGAKQGDNLPVLVYIHGGGYVYGNPANWPFDHWVHQSPNVVIVSVYYRLDSFGFLSHPAFQNDSSLGDLNAGFNDQTQALKWIKQYIGAFGGNPSKVTINGQSAGASSVELHLVAKGNEQLFSGAIAQSVFRTPVPSPAVQEPLFNFYAAHVGCESGSLAAQLACLRNASVSALARAQDAASYNFTGAYNAFHPVLDGKILTEFPTISILDGNYHDVPLIVGSTTNETLANGDTITSALKTYFPALTQADLNEFLEQYPAQDFASETLRLQIATGEPSVRCARSIMGKSAAKLSQAFTYRYNTPNPTSNSTLVAHSAENWMMFLGTNTGFNGTTTFTPMTPSEDAFAAELIAYWLSFVQSGNPNTFKLSHSPVWPEYSAGSFNRIVLQEGSATASGSWTEEEPQSESERCEFAASKVEHEQD</sequence>
<name>A0A8E2DP28_9APHY</name>
<feature type="domain" description="Carboxylesterase type B" evidence="5">
    <location>
        <begin position="74"/>
        <end position="529"/>
    </location>
</feature>
<keyword evidence="7" id="KW-1185">Reference proteome</keyword>
<dbReference type="Proteomes" id="UP000250043">
    <property type="component" value="Unassembled WGS sequence"/>
</dbReference>
<proteinExistence type="inferred from homology"/>
<keyword evidence="2 3" id="KW-0378">Hydrolase</keyword>
<evidence type="ECO:0000259" key="5">
    <source>
        <dbReference type="Pfam" id="PF00135"/>
    </source>
</evidence>
<feature type="region of interest" description="Disordered" evidence="4">
    <location>
        <begin position="540"/>
        <end position="570"/>
    </location>
</feature>
<feature type="compositionally biased region" description="Basic and acidic residues" evidence="4">
    <location>
        <begin position="554"/>
        <end position="570"/>
    </location>
</feature>
<dbReference type="InterPro" id="IPR050309">
    <property type="entry name" value="Type-B_Carboxylest/Lipase"/>
</dbReference>
<dbReference type="AlphaFoldDB" id="A0A8E2DP28"/>
<dbReference type="SUPFAM" id="SSF53474">
    <property type="entry name" value="alpha/beta-Hydrolases"/>
    <property type="match status" value="1"/>
</dbReference>
<dbReference type="PROSITE" id="PS00122">
    <property type="entry name" value="CARBOXYLESTERASE_B_1"/>
    <property type="match status" value="1"/>
</dbReference>
<dbReference type="EMBL" id="KV722364">
    <property type="protein sequence ID" value="OCH92743.1"/>
    <property type="molecule type" value="Genomic_DNA"/>
</dbReference>